<feature type="transmembrane region" description="Helical" evidence="6">
    <location>
        <begin position="283"/>
        <end position="301"/>
    </location>
</feature>
<feature type="transmembrane region" description="Helical" evidence="6">
    <location>
        <begin position="14"/>
        <end position="37"/>
    </location>
</feature>
<keyword evidence="2" id="KW-1003">Cell membrane</keyword>
<feature type="transmembrane region" description="Helical" evidence="6">
    <location>
        <begin position="139"/>
        <end position="161"/>
    </location>
</feature>
<evidence type="ECO:0000313" key="8">
    <source>
        <dbReference type="EMBL" id="KYG68727.1"/>
    </source>
</evidence>
<gene>
    <name evidence="8" type="ORF">AZI87_05715</name>
</gene>
<feature type="transmembrane region" description="Helical" evidence="6">
    <location>
        <begin position="307"/>
        <end position="325"/>
    </location>
</feature>
<dbReference type="InterPro" id="IPR011701">
    <property type="entry name" value="MFS"/>
</dbReference>
<name>A0A162GQT6_BDEBC</name>
<dbReference type="CDD" id="cd17324">
    <property type="entry name" value="MFS_NepI_like"/>
    <property type="match status" value="1"/>
</dbReference>
<dbReference type="AlphaFoldDB" id="A0A162GQT6"/>
<dbReference type="PANTHER" id="PTHR43124">
    <property type="entry name" value="PURINE EFFLUX PUMP PBUE"/>
    <property type="match status" value="1"/>
</dbReference>
<dbReference type="GO" id="GO:0005886">
    <property type="term" value="C:plasma membrane"/>
    <property type="evidence" value="ECO:0007669"/>
    <property type="project" value="UniProtKB-SubCell"/>
</dbReference>
<feature type="transmembrane region" description="Helical" evidence="6">
    <location>
        <begin position="255"/>
        <end position="271"/>
    </location>
</feature>
<dbReference type="Pfam" id="PF07690">
    <property type="entry name" value="MFS_1"/>
    <property type="match status" value="1"/>
</dbReference>
<feature type="transmembrane region" description="Helical" evidence="6">
    <location>
        <begin position="81"/>
        <end position="100"/>
    </location>
</feature>
<proteinExistence type="predicted"/>
<dbReference type="PROSITE" id="PS50850">
    <property type="entry name" value="MFS"/>
    <property type="match status" value="1"/>
</dbReference>
<protein>
    <submittedName>
        <fullName evidence="8">MFS transporter</fullName>
    </submittedName>
</protein>
<dbReference type="OrthoDB" id="9812221at2"/>
<feature type="transmembrane region" description="Helical" evidence="6">
    <location>
        <begin position="346"/>
        <end position="367"/>
    </location>
</feature>
<dbReference type="PANTHER" id="PTHR43124:SF3">
    <property type="entry name" value="CHLORAMPHENICOL EFFLUX PUMP RV0191"/>
    <property type="match status" value="1"/>
</dbReference>
<evidence type="ECO:0000256" key="1">
    <source>
        <dbReference type="ARBA" id="ARBA00004651"/>
    </source>
</evidence>
<sequence>MEKRIEPFTGYQKFVVALLAFLQFTIILDFMIVSPLGAVLMPALKITPAQFGIVVSGYAFSAGVSGFLAAGFADRFDRKKLLLFFYTGFVLGTLMCGLVNTFEWLVAARLITGIFGGVIGSIVFAIITDLFPMEKRGRVMGFVQTAFAASQILGLPAGLYFSNLWGWKAPFIMLVVVSTIAGIGIFAYLKPIDEHLKVQTEHSPVAHLVSTVATPKYLMAFGATALLSIGGFMLMPFGTAFTVNNLGISQNQLPMIYLISGFASILIGPLVGRACDTFGNFKVFLFGTILGIIMVAIYTHLGITPLGLVILVNVLMFVGVFSRMIPSQTLMSGIPSVSNRGAFMSVGSSIQQVAGGCASVVAGLIVVEGPQGVLEHYDVVGYVVIASSLITLFMMWLIAKSLKGNVYAAK</sequence>
<dbReference type="RefSeq" id="WP_063205421.1">
    <property type="nucleotide sequence ID" value="NZ_LUKD01000001.1"/>
</dbReference>
<evidence type="ECO:0000256" key="4">
    <source>
        <dbReference type="ARBA" id="ARBA00022989"/>
    </source>
</evidence>
<keyword evidence="3 6" id="KW-0812">Transmembrane</keyword>
<evidence type="ECO:0000256" key="6">
    <source>
        <dbReference type="SAM" id="Phobius"/>
    </source>
</evidence>
<feature type="domain" description="Major facilitator superfamily (MFS) profile" evidence="7">
    <location>
        <begin position="15"/>
        <end position="403"/>
    </location>
</feature>
<dbReference type="Proteomes" id="UP000075799">
    <property type="component" value="Unassembled WGS sequence"/>
</dbReference>
<dbReference type="InterPro" id="IPR020846">
    <property type="entry name" value="MFS_dom"/>
</dbReference>
<feature type="transmembrane region" description="Helical" evidence="6">
    <location>
        <begin position="106"/>
        <end position="127"/>
    </location>
</feature>
<dbReference type="EMBL" id="LUKD01000001">
    <property type="protein sequence ID" value="KYG68727.1"/>
    <property type="molecule type" value="Genomic_DNA"/>
</dbReference>
<evidence type="ECO:0000256" key="2">
    <source>
        <dbReference type="ARBA" id="ARBA00022475"/>
    </source>
</evidence>
<feature type="transmembrane region" description="Helical" evidence="6">
    <location>
        <begin position="379"/>
        <end position="399"/>
    </location>
</feature>
<evidence type="ECO:0000313" key="9">
    <source>
        <dbReference type="Proteomes" id="UP000075799"/>
    </source>
</evidence>
<dbReference type="Gene3D" id="1.20.1250.20">
    <property type="entry name" value="MFS general substrate transporter like domains"/>
    <property type="match status" value="1"/>
</dbReference>
<evidence type="ECO:0000259" key="7">
    <source>
        <dbReference type="PROSITE" id="PS50850"/>
    </source>
</evidence>
<feature type="transmembrane region" description="Helical" evidence="6">
    <location>
        <begin position="217"/>
        <end position="235"/>
    </location>
</feature>
<keyword evidence="4 6" id="KW-1133">Transmembrane helix</keyword>
<reference evidence="8 9" key="1">
    <citation type="submission" date="2016-03" db="EMBL/GenBank/DDBJ databases">
        <authorList>
            <person name="Ploux O."/>
        </authorList>
    </citation>
    <scope>NUCLEOTIDE SEQUENCE [LARGE SCALE GENOMIC DNA]</scope>
    <source>
        <strain evidence="8 9">EC13</strain>
    </source>
</reference>
<keyword evidence="5 6" id="KW-0472">Membrane</keyword>
<comment type="caution">
    <text evidence="8">The sequence shown here is derived from an EMBL/GenBank/DDBJ whole genome shotgun (WGS) entry which is preliminary data.</text>
</comment>
<dbReference type="InterPro" id="IPR036259">
    <property type="entry name" value="MFS_trans_sf"/>
</dbReference>
<accession>A0A162GQT6</accession>
<organism evidence="8 9">
    <name type="scientific">Bdellovibrio bacteriovorus</name>
    <dbReference type="NCBI Taxonomy" id="959"/>
    <lineage>
        <taxon>Bacteria</taxon>
        <taxon>Pseudomonadati</taxon>
        <taxon>Bdellovibrionota</taxon>
        <taxon>Bdellovibrionia</taxon>
        <taxon>Bdellovibrionales</taxon>
        <taxon>Pseudobdellovibrionaceae</taxon>
        <taxon>Bdellovibrio</taxon>
    </lineage>
</organism>
<evidence type="ECO:0000256" key="3">
    <source>
        <dbReference type="ARBA" id="ARBA00022692"/>
    </source>
</evidence>
<feature type="transmembrane region" description="Helical" evidence="6">
    <location>
        <begin position="167"/>
        <end position="189"/>
    </location>
</feature>
<dbReference type="InterPro" id="IPR050189">
    <property type="entry name" value="MFS_Efflux_Transporters"/>
</dbReference>
<dbReference type="GO" id="GO:0022857">
    <property type="term" value="F:transmembrane transporter activity"/>
    <property type="evidence" value="ECO:0007669"/>
    <property type="project" value="InterPro"/>
</dbReference>
<feature type="transmembrane region" description="Helical" evidence="6">
    <location>
        <begin position="49"/>
        <end position="69"/>
    </location>
</feature>
<comment type="subcellular location">
    <subcellularLocation>
        <location evidence="1">Cell membrane</location>
        <topology evidence="1">Multi-pass membrane protein</topology>
    </subcellularLocation>
</comment>
<dbReference type="SUPFAM" id="SSF103473">
    <property type="entry name" value="MFS general substrate transporter"/>
    <property type="match status" value="1"/>
</dbReference>
<evidence type="ECO:0000256" key="5">
    <source>
        <dbReference type="ARBA" id="ARBA00023136"/>
    </source>
</evidence>